<dbReference type="Gene3D" id="3.20.20.80">
    <property type="entry name" value="Glycosidases"/>
    <property type="match status" value="1"/>
</dbReference>
<dbReference type="InterPro" id="IPR003385">
    <property type="entry name" value="Glyco_hydro_77"/>
</dbReference>
<dbReference type="PANTHER" id="PTHR32438:SF5">
    <property type="entry name" value="4-ALPHA-GLUCANOTRANSFERASE DPE1, CHLOROPLASTIC_AMYLOPLASTIC"/>
    <property type="match status" value="1"/>
</dbReference>
<name>A0A9D2BZL6_9FIRM</name>
<evidence type="ECO:0000256" key="6">
    <source>
        <dbReference type="ARBA" id="ARBA00022679"/>
    </source>
</evidence>
<evidence type="ECO:0000256" key="2">
    <source>
        <dbReference type="ARBA" id="ARBA00005684"/>
    </source>
</evidence>
<dbReference type="Pfam" id="PF02446">
    <property type="entry name" value="Glyco_hydro_77"/>
    <property type="match status" value="1"/>
</dbReference>
<comment type="similarity">
    <text evidence="2 10">Belongs to the disproportionating enzyme family.</text>
</comment>
<dbReference type="PANTHER" id="PTHR32438">
    <property type="entry name" value="4-ALPHA-GLUCANOTRANSFERASE DPE1, CHLOROPLASTIC/AMYLOPLASTIC"/>
    <property type="match status" value="1"/>
</dbReference>
<evidence type="ECO:0000256" key="1">
    <source>
        <dbReference type="ARBA" id="ARBA00000439"/>
    </source>
</evidence>
<dbReference type="GO" id="GO:0005975">
    <property type="term" value="P:carbohydrate metabolic process"/>
    <property type="evidence" value="ECO:0007669"/>
    <property type="project" value="InterPro"/>
</dbReference>
<evidence type="ECO:0000256" key="9">
    <source>
        <dbReference type="ARBA" id="ARBA00031501"/>
    </source>
</evidence>
<sequence>MRQSGILLPLTSLPSPWGVGTLGRAAEQFLDFLQAAGQSWWQILPIGPTGFGDSPYQSFSSYAGNPYLLDLDMLAEEGLLERREYASLDWGEDPQRVDYGTLCRQRLPVLRLACERLLSSPPEDYPEFCRENAAWLEDYALFMALKGSFGGGSWQNWPDELRRRQPEALESWRTALAEECAFWRGIQYLFFRQWRNFRTQAQRRGISLMGDLPIYVAEDSADVWAAPEQFQLDEALHTTEVAGVPPDAFTELGQRWGNPLYRWDFMERDGYRWWIRRLAHQFSLYDAVRLDHFRGFESYFAIPAGDADARGGRWRPGPGLDFLHAVEDALGRRAIVAEDLGYHTDALRRFLREAGYPGMKVLQFAFDSRDTGSGYLPHTYTAHCVAYPGTHDNDTIVGWLRSAPAADTAYARAYLRLNETEGECWGMLRALWGSVADWTIVPMADVLELGSEGRINTPSTLGGNWTWRMRADCLTPELAQALRREMALYGRLPRTGRDCQ</sequence>
<gene>
    <name evidence="11" type="primary">malQ</name>
    <name evidence="11" type="ORF">H9841_10410</name>
</gene>
<dbReference type="InterPro" id="IPR017853">
    <property type="entry name" value="GH"/>
</dbReference>
<evidence type="ECO:0000256" key="4">
    <source>
        <dbReference type="ARBA" id="ARBA00020295"/>
    </source>
</evidence>
<comment type="caution">
    <text evidence="11">The sequence shown here is derived from an EMBL/GenBank/DDBJ whole genome shotgun (WGS) entry which is preliminary data.</text>
</comment>
<reference evidence="11" key="2">
    <citation type="submission" date="2021-04" db="EMBL/GenBank/DDBJ databases">
        <authorList>
            <person name="Gilroy R."/>
        </authorList>
    </citation>
    <scope>NUCLEOTIDE SEQUENCE</scope>
    <source>
        <strain evidence="11">ChiBcec16_6824</strain>
    </source>
</reference>
<protein>
    <recommendedName>
        <fullName evidence="4 10">4-alpha-glucanotransferase</fullName>
        <ecNumber evidence="3 10">2.4.1.25</ecNumber>
    </recommendedName>
    <alternativeName>
        <fullName evidence="8 10">Amylomaltase</fullName>
    </alternativeName>
    <alternativeName>
        <fullName evidence="9 10">Disproportionating enzyme</fullName>
    </alternativeName>
</protein>
<evidence type="ECO:0000313" key="11">
    <source>
        <dbReference type="EMBL" id="HIY22294.1"/>
    </source>
</evidence>
<comment type="catalytic activity">
    <reaction evidence="1 10">
        <text>Transfers a segment of a (1-&gt;4)-alpha-D-glucan to a new position in an acceptor, which may be glucose or a (1-&gt;4)-alpha-D-glucan.</text>
        <dbReference type="EC" id="2.4.1.25"/>
    </reaction>
</comment>
<evidence type="ECO:0000256" key="3">
    <source>
        <dbReference type="ARBA" id="ARBA00012560"/>
    </source>
</evidence>
<dbReference type="SUPFAM" id="SSF51445">
    <property type="entry name" value="(Trans)glycosidases"/>
    <property type="match status" value="1"/>
</dbReference>
<dbReference type="AlphaFoldDB" id="A0A9D2BZL6"/>
<keyword evidence="7 10" id="KW-0119">Carbohydrate metabolism</keyword>
<dbReference type="GO" id="GO:0004134">
    <property type="term" value="F:4-alpha-glucanotransferase activity"/>
    <property type="evidence" value="ECO:0007669"/>
    <property type="project" value="UniProtKB-EC"/>
</dbReference>
<evidence type="ECO:0000256" key="7">
    <source>
        <dbReference type="ARBA" id="ARBA00023277"/>
    </source>
</evidence>
<dbReference type="EC" id="2.4.1.25" evidence="3 10"/>
<dbReference type="Proteomes" id="UP000823868">
    <property type="component" value="Unassembled WGS sequence"/>
</dbReference>
<accession>A0A9D2BZL6</accession>
<evidence type="ECO:0000313" key="12">
    <source>
        <dbReference type="Proteomes" id="UP000823868"/>
    </source>
</evidence>
<evidence type="ECO:0000256" key="8">
    <source>
        <dbReference type="ARBA" id="ARBA00031423"/>
    </source>
</evidence>
<organism evidence="11 12">
    <name type="scientific">Candidatus Flavonifractor merdigallinarum</name>
    <dbReference type="NCBI Taxonomy" id="2838589"/>
    <lineage>
        <taxon>Bacteria</taxon>
        <taxon>Bacillati</taxon>
        <taxon>Bacillota</taxon>
        <taxon>Clostridia</taxon>
        <taxon>Eubacteriales</taxon>
        <taxon>Oscillospiraceae</taxon>
        <taxon>Flavonifractor</taxon>
    </lineage>
</organism>
<evidence type="ECO:0000256" key="10">
    <source>
        <dbReference type="RuleBase" id="RU361207"/>
    </source>
</evidence>
<keyword evidence="5 10" id="KW-0328">Glycosyltransferase</keyword>
<dbReference type="NCBIfam" id="TIGR00217">
    <property type="entry name" value="malQ"/>
    <property type="match status" value="1"/>
</dbReference>
<keyword evidence="6 10" id="KW-0808">Transferase</keyword>
<reference evidence="11" key="1">
    <citation type="journal article" date="2021" name="PeerJ">
        <title>Extensive microbial diversity within the chicken gut microbiome revealed by metagenomics and culture.</title>
        <authorList>
            <person name="Gilroy R."/>
            <person name="Ravi A."/>
            <person name="Getino M."/>
            <person name="Pursley I."/>
            <person name="Horton D.L."/>
            <person name="Alikhan N.F."/>
            <person name="Baker D."/>
            <person name="Gharbi K."/>
            <person name="Hall N."/>
            <person name="Watson M."/>
            <person name="Adriaenssens E.M."/>
            <person name="Foster-Nyarko E."/>
            <person name="Jarju S."/>
            <person name="Secka A."/>
            <person name="Antonio M."/>
            <person name="Oren A."/>
            <person name="Chaudhuri R.R."/>
            <person name="La Ragione R."/>
            <person name="Hildebrand F."/>
            <person name="Pallen M.J."/>
        </authorList>
    </citation>
    <scope>NUCLEOTIDE SEQUENCE</scope>
    <source>
        <strain evidence="11">ChiBcec16_6824</strain>
    </source>
</reference>
<dbReference type="EMBL" id="DXDX01000189">
    <property type="protein sequence ID" value="HIY22294.1"/>
    <property type="molecule type" value="Genomic_DNA"/>
</dbReference>
<proteinExistence type="inferred from homology"/>
<dbReference type="NCBIfam" id="NF011080">
    <property type="entry name" value="PRK14508.1-3"/>
    <property type="match status" value="1"/>
</dbReference>
<evidence type="ECO:0000256" key="5">
    <source>
        <dbReference type="ARBA" id="ARBA00022676"/>
    </source>
</evidence>